<proteinExistence type="predicted"/>
<feature type="domain" description="SnoaL-like" evidence="1">
    <location>
        <begin position="13"/>
        <end position="115"/>
    </location>
</feature>
<evidence type="ECO:0000313" key="3">
    <source>
        <dbReference type="Proteomes" id="UP000675781"/>
    </source>
</evidence>
<sequence length="127" mass="13850">MDGNRIEEINATIEAYIEVWNERDTERRRALIEQVWSEDGTYTDPLARCAGRASLDATVGAVQGQFPADFVFTLGPVDAHHHLARFTWELGPAGGESLVGGFDVAVLDDDGRIKAVHGFLDKVPAGL</sequence>
<dbReference type="Pfam" id="PF12680">
    <property type="entry name" value="SnoaL_2"/>
    <property type="match status" value="1"/>
</dbReference>
<dbReference type="EMBL" id="JAGSOG010000133">
    <property type="protein sequence ID" value="MBR7836273.1"/>
    <property type="molecule type" value="Genomic_DNA"/>
</dbReference>
<dbReference type="RefSeq" id="WP_212530754.1">
    <property type="nucleotide sequence ID" value="NZ_JAGSOG010000133.1"/>
</dbReference>
<gene>
    <name evidence="2" type="ORF">KDL01_23550</name>
</gene>
<name>A0A941ESC1_9ACTN</name>
<dbReference type="SUPFAM" id="SSF54427">
    <property type="entry name" value="NTF2-like"/>
    <property type="match status" value="1"/>
</dbReference>
<accession>A0A941ESC1</accession>
<evidence type="ECO:0000259" key="1">
    <source>
        <dbReference type="Pfam" id="PF12680"/>
    </source>
</evidence>
<reference evidence="2" key="1">
    <citation type="submission" date="2021-04" db="EMBL/GenBank/DDBJ databases">
        <title>Genome based classification of Actinospica acidithermotolerans sp. nov., an actinobacterium isolated from an Indonesian hot spring.</title>
        <authorList>
            <person name="Kusuma A.B."/>
            <person name="Putra K.E."/>
            <person name="Nafisah S."/>
            <person name="Loh J."/>
            <person name="Nouioui I."/>
            <person name="Goodfellow M."/>
        </authorList>
    </citation>
    <scope>NUCLEOTIDE SEQUENCE</scope>
    <source>
        <strain evidence="2">CSCA 57</strain>
    </source>
</reference>
<dbReference type="AlphaFoldDB" id="A0A941ESC1"/>
<dbReference type="Gene3D" id="3.10.450.50">
    <property type="match status" value="1"/>
</dbReference>
<protein>
    <submittedName>
        <fullName evidence="2">Nuclear transport factor 2 family protein</fullName>
    </submittedName>
</protein>
<dbReference type="InterPro" id="IPR037401">
    <property type="entry name" value="SnoaL-like"/>
</dbReference>
<comment type="caution">
    <text evidence="2">The sequence shown here is derived from an EMBL/GenBank/DDBJ whole genome shotgun (WGS) entry which is preliminary data.</text>
</comment>
<dbReference type="Proteomes" id="UP000675781">
    <property type="component" value="Unassembled WGS sequence"/>
</dbReference>
<dbReference type="InterPro" id="IPR032710">
    <property type="entry name" value="NTF2-like_dom_sf"/>
</dbReference>
<organism evidence="2 3">
    <name type="scientific">Actinospica durhamensis</name>
    <dbReference type="NCBI Taxonomy" id="1508375"/>
    <lineage>
        <taxon>Bacteria</taxon>
        <taxon>Bacillati</taxon>
        <taxon>Actinomycetota</taxon>
        <taxon>Actinomycetes</taxon>
        <taxon>Catenulisporales</taxon>
        <taxon>Actinospicaceae</taxon>
        <taxon>Actinospica</taxon>
    </lineage>
</organism>
<keyword evidence="3" id="KW-1185">Reference proteome</keyword>
<evidence type="ECO:0000313" key="2">
    <source>
        <dbReference type="EMBL" id="MBR7836273.1"/>
    </source>
</evidence>